<reference evidence="3" key="1">
    <citation type="journal article" date="2019" name="Int. J. Syst. Evol. Microbiol.">
        <title>The Global Catalogue of Microorganisms (GCM) 10K type strain sequencing project: providing services to taxonomists for standard genome sequencing and annotation.</title>
        <authorList>
            <consortium name="The Broad Institute Genomics Platform"/>
            <consortium name="The Broad Institute Genome Sequencing Center for Infectious Disease"/>
            <person name="Wu L."/>
            <person name="Ma J."/>
        </authorList>
    </citation>
    <scope>NUCLEOTIDE SEQUENCE [LARGE SCALE GENOMIC DNA]</scope>
    <source>
        <strain evidence="3">KCTC 52449</strain>
    </source>
</reference>
<keyword evidence="1" id="KW-0812">Transmembrane</keyword>
<name>A0ABV7K4D8_9ALTE</name>
<proteinExistence type="predicted"/>
<keyword evidence="3" id="KW-1185">Reference proteome</keyword>
<evidence type="ECO:0000256" key="1">
    <source>
        <dbReference type="SAM" id="Phobius"/>
    </source>
</evidence>
<keyword evidence="1" id="KW-1133">Transmembrane helix</keyword>
<sequence length="686" mass="73886">MHTRGFSLIEVMIASLIIMLGVTGFVTLQSAYMRSDADTNLRQVALQLAQEKFDDLRQFEVVETTAGVSAYNDIANNAGGAIASGPVDVTIGSDGKSYQFVRSWTVADQYFVDTSGDGVEDTWMDAATLGALGLGVPVTPAQKQVTVTVGWADIDGNNLTVAMDGNFAPVTAGRSFQASNETDNAKVQPEVAYTPGLAPDVISYDLGNNESIETSKPVPDISNKGANNVVQFETIRYESNAQISEKLEQEDFLSVNCSCKLAGTGTGYTPAMTVLDGGEMVVERGSKVTKDVGVVADSKQPALCDVCCRDHHDTSSMVSNENYYRAEGGLPHKHYSYQGGGSFTLASSVGDVYNEACRFKRIDGFYELYPDWQLIDIIEFESTYLNTTTALDGYRAYTEGVIASEINGSLPPSKPIDRDIKVPAGGYQLIARGIYLDRMTTSHLNAVKAKLAANDPDWKAIVPFYDVNLTLLSGWQSDNAPIATVTNEPVQTVIDPANNYYGTYSRGRAEALSDGIANIAVSAYANNAGITGTDPVSPAEYSAQLTDNSLQVEVNSKASTEKFFGLIGNISCLITQAGVTKSCETNNSKKAEYVDLSSIVMTITPDRFVCPITVPKGNSTPFFSCANVSENWVGTIQFQISKPGYSVSYKMQQPDGSVINTNTINLTTGLDATSNQEYNLIIELFD</sequence>
<feature type="transmembrane region" description="Helical" evidence="1">
    <location>
        <begin position="12"/>
        <end position="32"/>
    </location>
</feature>
<keyword evidence="1" id="KW-0472">Membrane</keyword>
<gene>
    <name evidence="2" type="ORF">ACFOEW_18685</name>
</gene>
<dbReference type="Proteomes" id="UP001595477">
    <property type="component" value="Unassembled WGS sequence"/>
</dbReference>
<dbReference type="RefSeq" id="WP_123324543.1">
    <property type="nucleotide sequence ID" value="NZ_JBHRSX010000098.1"/>
</dbReference>
<evidence type="ECO:0000313" key="3">
    <source>
        <dbReference type="Proteomes" id="UP001595477"/>
    </source>
</evidence>
<protein>
    <submittedName>
        <fullName evidence="2">Prepilin-type N-terminal cleavage/methylation domain-containing protein</fullName>
    </submittedName>
</protein>
<dbReference type="Pfam" id="PF07963">
    <property type="entry name" value="N_methyl"/>
    <property type="match status" value="1"/>
</dbReference>
<dbReference type="NCBIfam" id="TIGR02532">
    <property type="entry name" value="IV_pilin_GFxxxE"/>
    <property type="match status" value="1"/>
</dbReference>
<evidence type="ECO:0000313" key="2">
    <source>
        <dbReference type="EMBL" id="MFC3203834.1"/>
    </source>
</evidence>
<accession>A0ABV7K4D8</accession>
<comment type="caution">
    <text evidence="2">The sequence shown here is derived from an EMBL/GenBank/DDBJ whole genome shotgun (WGS) entry which is preliminary data.</text>
</comment>
<organism evidence="2 3">
    <name type="scientific">Alteromonas oceani</name>
    <dbReference type="NCBI Taxonomy" id="2071609"/>
    <lineage>
        <taxon>Bacteria</taxon>
        <taxon>Pseudomonadati</taxon>
        <taxon>Pseudomonadota</taxon>
        <taxon>Gammaproteobacteria</taxon>
        <taxon>Alteromonadales</taxon>
        <taxon>Alteromonadaceae</taxon>
        <taxon>Alteromonas/Salinimonas group</taxon>
        <taxon>Alteromonas</taxon>
    </lineage>
</organism>
<dbReference type="InterPro" id="IPR012902">
    <property type="entry name" value="N_methyl_site"/>
</dbReference>
<dbReference type="EMBL" id="JBHRSX010000098">
    <property type="protein sequence ID" value="MFC3203834.1"/>
    <property type="molecule type" value="Genomic_DNA"/>
</dbReference>